<dbReference type="Gene3D" id="1.10.287.1080">
    <property type="entry name" value="MazG-like"/>
    <property type="match status" value="1"/>
</dbReference>
<evidence type="ECO:0000313" key="3">
    <source>
        <dbReference type="Proteomes" id="UP000003028"/>
    </source>
</evidence>
<organism evidence="2 3">
    <name type="scientific">Erysipelothrix rhusiopathiae ATCC 19414</name>
    <dbReference type="NCBI Taxonomy" id="525280"/>
    <lineage>
        <taxon>Bacteria</taxon>
        <taxon>Bacillati</taxon>
        <taxon>Bacillota</taxon>
        <taxon>Erysipelotrichia</taxon>
        <taxon>Erysipelotrichales</taxon>
        <taxon>Erysipelotrichaceae</taxon>
        <taxon>Erysipelothrix</taxon>
    </lineage>
</organism>
<dbReference type="InterPro" id="IPR004518">
    <property type="entry name" value="MazG-like_dom"/>
</dbReference>
<dbReference type="Pfam" id="PF03819">
    <property type="entry name" value="MazG"/>
    <property type="match status" value="1"/>
</dbReference>
<dbReference type="EMBL" id="ACLK02000001">
    <property type="protein sequence ID" value="EFY09275.1"/>
    <property type="molecule type" value="Genomic_DNA"/>
</dbReference>
<dbReference type="OrthoDB" id="1649002at2"/>
<dbReference type="SUPFAM" id="SSF101386">
    <property type="entry name" value="all-alpha NTP pyrophosphatases"/>
    <property type="match status" value="1"/>
</dbReference>
<proteinExistence type="predicted"/>
<feature type="domain" description="NTP pyrophosphohydrolase MazG-like" evidence="1">
    <location>
        <begin position="24"/>
        <end position="79"/>
    </location>
</feature>
<accession>E7FTY9</accession>
<evidence type="ECO:0000313" key="2">
    <source>
        <dbReference type="EMBL" id="EFY09275.1"/>
    </source>
</evidence>
<name>E7FTY9_ERYRH</name>
<dbReference type="AlphaFoldDB" id="E7FTY9"/>
<dbReference type="Proteomes" id="UP000003028">
    <property type="component" value="Unassembled WGS sequence"/>
</dbReference>
<protein>
    <submittedName>
        <fullName evidence="2">MazG nucleotide pyrophosphohydrolase domain protein</fullName>
    </submittedName>
</protein>
<comment type="caution">
    <text evidence="2">The sequence shown here is derived from an EMBL/GenBank/DDBJ whole genome shotgun (WGS) entry which is preliminary data.</text>
</comment>
<sequence length="87" mass="10510">MMNSRVYDRIQTMRKHFGWDKTDTIEFMTACVVEEAHELKESFDDEENFKKELADVLMYTISICLDRDYDIEAIINDKIDEVMKREY</sequence>
<evidence type="ECO:0000259" key="1">
    <source>
        <dbReference type="Pfam" id="PF03819"/>
    </source>
</evidence>
<gene>
    <name evidence="2" type="ORF">HMPREF0357_10070</name>
</gene>
<reference evidence="2" key="1">
    <citation type="submission" date="2011-01" db="EMBL/GenBank/DDBJ databases">
        <authorList>
            <person name="Muzny D."/>
            <person name="Qin X."/>
            <person name="Buhay C."/>
            <person name="Dugan-Rocha S."/>
            <person name="Ding Y."/>
            <person name="Chen G."/>
            <person name="Hawes A."/>
            <person name="Holder M."/>
            <person name="Jhangiani S."/>
            <person name="Johnson A."/>
            <person name="Khan Z."/>
            <person name="Li Z."/>
            <person name="Liu W."/>
            <person name="Liu X."/>
            <person name="Perez L."/>
            <person name="Shen H."/>
            <person name="Wang Q."/>
            <person name="Watt J."/>
            <person name="Xi L."/>
            <person name="Xin Y."/>
            <person name="Zhou J."/>
            <person name="Deng J."/>
            <person name="Jiang H."/>
            <person name="Liu Y."/>
            <person name="Qu J."/>
            <person name="Song X.-Z."/>
            <person name="Zhang L."/>
            <person name="Villasana D."/>
            <person name="Johnson A."/>
            <person name="Liu J."/>
            <person name="Liyanage D."/>
            <person name="Lorensuhewa L."/>
            <person name="Robinson T."/>
            <person name="Song A."/>
            <person name="Song B.-B."/>
            <person name="Dinh H."/>
            <person name="Thornton R."/>
            <person name="Coyle M."/>
            <person name="Francisco L."/>
            <person name="Jackson L."/>
            <person name="Javaid M."/>
            <person name="Korchina V."/>
            <person name="Kovar C."/>
            <person name="Mata R."/>
            <person name="Mathew T."/>
            <person name="Ngo R."/>
            <person name="Nguyen L."/>
            <person name="Nguyen N."/>
            <person name="Okwuonu G."/>
            <person name="Ongeri F."/>
            <person name="Pham C."/>
            <person name="Simmons D."/>
            <person name="Wilczek-Boney K."/>
            <person name="Hale W."/>
            <person name="Jakkamsetti A."/>
            <person name="Pham P."/>
            <person name="Ruth R."/>
            <person name="San Lucas F."/>
            <person name="Warren J."/>
            <person name="Zhang J."/>
            <person name="Zhao Z."/>
            <person name="Zhou C."/>
            <person name="Zhu D."/>
            <person name="Lee S."/>
            <person name="Bess C."/>
            <person name="Blankenburg K."/>
            <person name="Forbes L."/>
            <person name="Fu Q."/>
            <person name="Gubbala S."/>
            <person name="Hirani K."/>
            <person name="Jayaseelan J.C."/>
            <person name="Lara F."/>
            <person name="Munidasa M."/>
            <person name="Palculict T."/>
            <person name="Patil S."/>
            <person name="Pu L.-L."/>
            <person name="Saada N."/>
            <person name="Tang L."/>
            <person name="Weissenberger G."/>
            <person name="Zhu Y."/>
            <person name="Hemphill L."/>
            <person name="Shang Y."/>
            <person name="Youmans B."/>
            <person name="Ayvaz T."/>
            <person name="Ross M."/>
            <person name="Santibanez J."/>
            <person name="Aqrawi P."/>
            <person name="Gross S."/>
            <person name="Joshi V."/>
            <person name="Fowler G."/>
            <person name="Nazareth L."/>
            <person name="Reid J."/>
            <person name="Worley K."/>
            <person name="Petrosino J."/>
            <person name="Highlander S."/>
            <person name="Gibbs R."/>
        </authorList>
    </citation>
    <scope>NUCLEOTIDE SEQUENCE [LARGE SCALE GENOMIC DNA]</scope>
    <source>
        <strain evidence="2">ATCC 19414</strain>
    </source>
</reference>
<dbReference type="GO" id="GO:0016787">
    <property type="term" value="F:hydrolase activity"/>
    <property type="evidence" value="ECO:0007669"/>
    <property type="project" value="UniProtKB-KW"/>
</dbReference>
<dbReference type="STRING" id="1648.A2I91_07065"/>
<keyword evidence="3" id="KW-1185">Reference proteome</keyword>